<comment type="caution">
    <text evidence="2">The sequence shown here is derived from an EMBL/GenBank/DDBJ whole genome shotgun (WGS) entry which is preliminary data.</text>
</comment>
<dbReference type="AlphaFoldDB" id="A0AAW2NAA4"/>
<evidence type="ECO:0000313" key="2">
    <source>
        <dbReference type="EMBL" id="KAL0340445.1"/>
    </source>
</evidence>
<feature type="region of interest" description="Disordered" evidence="1">
    <location>
        <begin position="90"/>
        <end position="109"/>
    </location>
</feature>
<reference evidence="2" key="2">
    <citation type="journal article" date="2024" name="Plant">
        <title>Genomic evolution and insights into agronomic trait innovations of Sesamum species.</title>
        <authorList>
            <person name="Miao H."/>
            <person name="Wang L."/>
            <person name="Qu L."/>
            <person name="Liu H."/>
            <person name="Sun Y."/>
            <person name="Le M."/>
            <person name="Wang Q."/>
            <person name="Wei S."/>
            <person name="Zheng Y."/>
            <person name="Lin W."/>
            <person name="Duan Y."/>
            <person name="Cao H."/>
            <person name="Xiong S."/>
            <person name="Wang X."/>
            <person name="Wei L."/>
            <person name="Li C."/>
            <person name="Ma Q."/>
            <person name="Ju M."/>
            <person name="Zhao R."/>
            <person name="Li G."/>
            <person name="Mu C."/>
            <person name="Tian Q."/>
            <person name="Mei H."/>
            <person name="Zhang T."/>
            <person name="Gao T."/>
            <person name="Zhang H."/>
        </authorList>
    </citation>
    <scope>NUCLEOTIDE SEQUENCE</scope>
    <source>
        <strain evidence="2">G02</strain>
    </source>
</reference>
<dbReference type="EMBL" id="JACGWJ010000020">
    <property type="protein sequence ID" value="KAL0340445.1"/>
    <property type="molecule type" value="Genomic_DNA"/>
</dbReference>
<organism evidence="2">
    <name type="scientific">Sesamum radiatum</name>
    <name type="common">Black benniseed</name>
    <dbReference type="NCBI Taxonomy" id="300843"/>
    <lineage>
        <taxon>Eukaryota</taxon>
        <taxon>Viridiplantae</taxon>
        <taxon>Streptophyta</taxon>
        <taxon>Embryophyta</taxon>
        <taxon>Tracheophyta</taxon>
        <taxon>Spermatophyta</taxon>
        <taxon>Magnoliopsida</taxon>
        <taxon>eudicotyledons</taxon>
        <taxon>Gunneridae</taxon>
        <taxon>Pentapetalae</taxon>
        <taxon>asterids</taxon>
        <taxon>lamiids</taxon>
        <taxon>Lamiales</taxon>
        <taxon>Pedaliaceae</taxon>
        <taxon>Sesamum</taxon>
    </lineage>
</organism>
<sequence>MEARLRRVEELVGKPEQPPTMGLTQYISALLEMVENLKMMVNEELPQFVQKGLVSLLEEIDYLTDTVDIKLKALKTDLRLVKKIVASSGTEGSAVAPKVRVPNSKPFWR</sequence>
<accession>A0AAW2NAA4</accession>
<name>A0AAW2NAA4_SESRA</name>
<gene>
    <name evidence="2" type="ORF">Sradi_4561300</name>
</gene>
<proteinExistence type="predicted"/>
<evidence type="ECO:0000256" key="1">
    <source>
        <dbReference type="SAM" id="MobiDB-lite"/>
    </source>
</evidence>
<reference evidence="2" key="1">
    <citation type="submission" date="2020-06" db="EMBL/GenBank/DDBJ databases">
        <authorList>
            <person name="Li T."/>
            <person name="Hu X."/>
            <person name="Zhang T."/>
            <person name="Song X."/>
            <person name="Zhang H."/>
            <person name="Dai N."/>
            <person name="Sheng W."/>
            <person name="Hou X."/>
            <person name="Wei L."/>
        </authorList>
    </citation>
    <scope>NUCLEOTIDE SEQUENCE</scope>
    <source>
        <strain evidence="2">G02</strain>
        <tissue evidence="2">Leaf</tissue>
    </source>
</reference>
<protein>
    <submittedName>
        <fullName evidence="2">Uncharacterized protein</fullName>
    </submittedName>
</protein>